<feature type="transmembrane region" description="Helical" evidence="1">
    <location>
        <begin position="210"/>
        <end position="228"/>
    </location>
</feature>
<evidence type="ECO:0000256" key="1">
    <source>
        <dbReference type="SAM" id="Phobius"/>
    </source>
</evidence>
<organism evidence="2 3">
    <name type="scientific">Tumebacillus amylolyticus</name>
    <dbReference type="NCBI Taxonomy" id="2801339"/>
    <lineage>
        <taxon>Bacteria</taxon>
        <taxon>Bacillati</taxon>
        <taxon>Bacillota</taxon>
        <taxon>Bacilli</taxon>
        <taxon>Bacillales</taxon>
        <taxon>Alicyclobacillaceae</taxon>
        <taxon>Tumebacillus</taxon>
    </lineage>
</organism>
<keyword evidence="1" id="KW-1133">Transmembrane helix</keyword>
<feature type="transmembrane region" description="Helical" evidence="1">
    <location>
        <begin position="182"/>
        <end position="198"/>
    </location>
</feature>
<keyword evidence="1" id="KW-0812">Transmembrane</keyword>
<name>A0ABS1JFM8_9BACL</name>
<keyword evidence="3" id="KW-1185">Reference proteome</keyword>
<accession>A0ABS1JFM8</accession>
<dbReference type="RefSeq" id="WP_201638088.1">
    <property type="nucleotide sequence ID" value="NZ_JAEQNB010000008.1"/>
</dbReference>
<keyword evidence="1" id="KW-0472">Membrane</keyword>
<proteinExistence type="predicted"/>
<comment type="caution">
    <text evidence="2">The sequence shown here is derived from an EMBL/GenBank/DDBJ whole genome shotgun (WGS) entry which is preliminary data.</text>
</comment>
<sequence length="231" mass="26687">MAALESCLREKEYERAREIALQMGTEELTEELQRIAFDLEWLDPYGFVCYLIAKQKQESSDLHIVAWTLLVCGLNHTEDAYLKAYYHAKKAIELDPVDGTNNEMMLMLYQVPGSLVSREEAVEALNRLLAYDSKNKAAHTFMRLYPDFHHRKRLHLTGQRKLFEVSMTALVLLFCIMPTLDHLWRCLVIVLCGVIFILREKLVPKKVRPYLFGVLFVILLLTVDLSGVPGR</sequence>
<gene>
    <name evidence="2" type="ORF">JJB07_21095</name>
</gene>
<evidence type="ECO:0000313" key="2">
    <source>
        <dbReference type="EMBL" id="MBL0389094.1"/>
    </source>
</evidence>
<dbReference type="Proteomes" id="UP000602284">
    <property type="component" value="Unassembled WGS sequence"/>
</dbReference>
<evidence type="ECO:0000313" key="3">
    <source>
        <dbReference type="Proteomes" id="UP000602284"/>
    </source>
</evidence>
<protein>
    <recommendedName>
        <fullName evidence="4">Tetratricopeptide repeat protein</fullName>
    </recommendedName>
</protein>
<dbReference type="EMBL" id="JAEQNB010000008">
    <property type="protein sequence ID" value="MBL0389094.1"/>
    <property type="molecule type" value="Genomic_DNA"/>
</dbReference>
<evidence type="ECO:0008006" key="4">
    <source>
        <dbReference type="Google" id="ProtNLM"/>
    </source>
</evidence>
<reference evidence="2 3" key="1">
    <citation type="submission" date="2021-01" db="EMBL/GenBank/DDBJ databases">
        <title>Tumebacillus sp. strain ITR2 16S ribosomal RNA gene Genome sequencing and assembly.</title>
        <authorList>
            <person name="Kang M."/>
        </authorList>
    </citation>
    <scope>NUCLEOTIDE SEQUENCE [LARGE SCALE GENOMIC DNA]</scope>
    <source>
        <strain evidence="2 3">ITR2</strain>
    </source>
</reference>